<dbReference type="AlphaFoldDB" id="A0A084GBI3"/>
<feature type="compositionally biased region" description="Basic and acidic residues" evidence="1">
    <location>
        <begin position="349"/>
        <end position="358"/>
    </location>
</feature>
<accession>A0A084GBI3</accession>
<reference evidence="2 3" key="1">
    <citation type="journal article" date="2014" name="Genome Announc.">
        <title>Draft genome sequence of the pathogenic fungus Scedosporium apiospermum.</title>
        <authorList>
            <person name="Vandeputte P."/>
            <person name="Ghamrawi S."/>
            <person name="Rechenmann M."/>
            <person name="Iltis A."/>
            <person name="Giraud S."/>
            <person name="Fleury M."/>
            <person name="Thornton C."/>
            <person name="Delhaes L."/>
            <person name="Meyer W."/>
            <person name="Papon N."/>
            <person name="Bouchara J.P."/>
        </authorList>
    </citation>
    <scope>NUCLEOTIDE SEQUENCE [LARGE SCALE GENOMIC DNA]</scope>
    <source>
        <strain evidence="2 3">IHEM 14462</strain>
    </source>
</reference>
<dbReference type="KEGG" id="sapo:SAPIO_CDS2774"/>
<dbReference type="Proteomes" id="UP000028545">
    <property type="component" value="Unassembled WGS sequence"/>
</dbReference>
<evidence type="ECO:0000313" key="2">
    <source>
        <dbReference type="EMBL" id="KEZ44695.1"/>
    </source>
</evidence>
<protein>
    <recommendedName>
        <fullName evidence="4">Modin</fullName>
    </recommendedName>
</protein>
<dbReference type="GeneID" id="27721846"/>
<organism evidence="2 3">
    <name type="scientific">Pseudallescheria apiosperma</name>
    <name type="common">Scedosporium apiospermum</name>
    <dbReference type="NCBI Taxonomy" id="563466"/>
    <lineage>
        <taxon>Eukaryota</taxon>
        <taxon>Fungi</taxon>
        <taxon>Dikarya</taxon>
        <taxon>Ascomycota</taxon>
        <taxon>Pezizomycotina</taxon>
        <taxon>Sordariomycetes</taxon>
        <taxon>Hypocreomycetidae</taxon>
        <taxon>Microascales</taxon>
        <taxon>Microascaceae</taxon>
        <taxon>Scedosporium</taxon>
    </lineage>
</organism>
<dbReference type="OMA" id="QYFITGQ"/>
<comment type="caution">
    <text evidence="2">The sequence shown here is derived from an EMBL/GenBank/DDBJ whole genome shotgun (WGS) entry which is preliminary data.</text>
</comment>
<feature type="compositionally biased region" description="Basic residues" evidence="1">
    <location>
        <begin position="564"/>
        <end position="579"/>
    </location>
</feature>
<feature type="region of interest" description="Disordered" evidence="1">
    <location>
        <begin position="296"/>
        <end position="358"/>
    </location>
</feature>
<evidence type="ECO:0000313" key="3">
    <source>
        <dbReference type="Proteomes" id="UP000028545"/>
    </source>
</evidence>
<feature type="compositionally biased region" description="Basic and acidic residues" evidence="1">
    <location>
        <begin position="299"/>
        <end position="309"/>
    </location>
</feature>
<dbReference type="OrthoDB" id="42525at2759"/>
<evidence type="ECO:0008006" key="4">
    <source>
        <dbReference type="Google" id="ProtNLM"/>
    </source>
</evidence>
<sequence>MAGKSDTEIIVAISALAIAVFAAIVAIAQAVQQYFITGQLIRLCDSVVFGPLPGQGRRIWQLSQFRFRVVYSLPLFGIDPEIWPASAAPAFSGAKMGKRALPMGIGGRRERGPLAALPHSSKKNKVADLAISSVGEASWASFCRAVYPSCQSSLLFWFVNGDADRCPTDLPTIPMPVSLRDAAVLALMTGMECTAANFERGSISMRGEAGTITSAVHPILGPIIHFAPGQNESNYSIGLPGHISKDWLWRAMDNCVVAGIHYNARGRRGVEIERGDLPSLGGDIVVETRKPSTRLVIFPRERAGGNSKDEDAEVEGEEEEQKKSRRRSGSNSTSSSSGILEVPTIQRSIRGDRPNRDGAWHLISRPPSGIIYPDTHPDLRWEHTQPDFGTLKMSVNKYHRSHHDPNRPTYTRMSLKYISFETLNKFGFAYERDKDDPGYVLIFQWVPERLQDILWEDTRKRRLRRGRSFDKHNPETTPATAPGLSDPLVPPGPPHSQKPKLSPTGEAHLSHAPGANQAQSCGPPGLNDNSAAQIDGRMERAEADAALPPRRVSTPRRVPDAANRRSRFASGRLRRRNVRKSTSLPEVSLSRLGEQMDDVEFGWATASASSIAEPNDDRDLGARVENHHSETEDEDKAAHLNSNNPQIRGFFATPPSSRGSDLSLRAREQLERKRRDEQRFKRQIRQRKMSEQLGRISWFWLSQTDIIPGYWATPWRCFGDLTSNVCVGAVQILIEALIHRISATAIHFEPFTDDEPNCALAGTIDWMRQGKSTYPAYAYGADGGVVCSGGYVSLSTLNFSRHIPAVPLLDSLWHQVNNVEQKAKRDCERRILELMRLDAWLSIVGRTPEISKGHGNLLELAAAYVQQLMDEFEQDFLDVHLGGDDEGAEMNHAVWENIVDFLEDYRLTDAEMFYVIVATLRTVKVGLCILTGSDTSILGEILEKDVQVHLV</sequence>
<gene>
    <name evidence="2" type="ORF">SAPIO_CDS2774</name>
</gene>
<dbReference type="RefSeq" id="XP_016644494.1">
    <property type="nucleotide sequence ID" value="XM_016785712.1"/>
</dbReference>
<proteinExistence type="predicted"/>
<dbReference type="VEuPathDB" id="FungiDB:SAPIO_CDS2774"/>
<dbReference type="EMBL" id="JOWA01000087">
    <property type="protein sequence ID" value="KEZ44695.1"/>
    <property type="molecule type" value="Genomic_DNA"/>
</dbReference>
<dbReference type="HOGENOM" id="CLU_013484_0_0_1"/>
<feature type="compositionally biased region" description="Acidic residues" evidence="1">
    <location>
        <begin position="310"/>
        <end position="319"/>
    </location>
</feature>
<feature type="region of interest" description="Disordered" evidence="1">
    <location>
        <begin position="626"/>
        <end position="663"/>
    </location>
</feature>
<keyword evidence="3" id="KW-1185">Reference proteome</keyword>
<evidence type="ECO:0000256" key="1">
    <source>
        <dbReference type="SAM" id="MobiDB-lite"/>
    </source>
</evidence>
<name>A0A084GBI3_PSEDA</name>
<feature type="region of interest" description="Disordered" evidence="1">
    <location>
        <begin position="466"/>
        <end position="583"/>
    </location>
</feature>